<keyword evidence="5" id="KW-0539">Nucleus</keyword>
<proteinExistence type="predicted"/>
<name>A0A835CKI5_9FABA</name>
<dbReference type="EMBL" id="JAAIUW010000001">
    <property type="protein sequence ID" value="KAF7844771.1"/>
    <property type="molecule type" value="Genomic_DNA"/>
</dbReference>
<accession>A0A835CKI5</accession>
<dbReference type="PANTHER" id="PTHR31541">
    <property type="entry name" value="B3 DOMAIN PLANT PROTEIN-RELATED"/>
    <property type="match status" value="1"/>
</dbReference>
<dbReference type="PANTHER" id="PTHR31541:SF60">
    <property type="entry name" value="TF-B3 DOMAIN-CONTAINING PROTEIN"/>
    <property type="match status" value="1"/>
</dbReference>
<reference evidence="7" key="1">
    <citation type="submission" date="2020-09" db="EMBL/GenBank/DDBJ databases">
        <title>Genome-Enabled Discovery of Anthraquinone Biosynthesis in Senna tora.</title>
        <authorList>
            <person name="Kang S.-H."/>
            <person name="Pandey R.P."/>
            <person name="Lee C.-M."/>
            <person name="Sim J.-S."/>
            <person name="Jeong J.-T."/>
            <person name="Choi B.-S."/>
            <person name="Jung M."/>
            <person name="Ginzburg D."/>
            <person name="Zhao K."/>
            <person name="Won S.Y."/>
            <person name="Oh T.-J."/>
            <person name="Yu Y."/>
            <person name="Kim N.-H."/>
            <person name="Lee O.R."/>
            <person name="Lee T.-H."/>
            <person name="Bashyal P."/>
            <person name="Kim T.-S."/>
            <person name="Lee W.-H."/>
            <person name="Kawkins C."/>
            <person name="Kim C.-K."/>
            <person name="Kim J.S."/>
            <person name="Ahn B.O."/>
            <person name="Rhee S.Y."/>
            <person name="Sohng J.K."/>
        </authorList>
    </citation>
    <scope>NUCLEOTIDE SEQUENCE</scope>
    <source>
        <tissue evidence="7">Leaf</tissue>
    </source>
</reference>
<organism evidence="7 8">
    <name type="scientific">Senna tora</name>
    <dbReference type="NCBI Taxonomy" id="362788"/>
    <lineage>
        <taxon>Eukaryota</taxon>
        <taxon>Viridiplantae</taxon>
        <taxon>Streptophyta</taxon>
        <taxon>Embryophyta</taxon>
        <taxon>Tracheophyta</taxon>
        <taxon>Spermatophyta</taxon>
        <taxon>Magnoliopsida</taxon>
        <taxon>eudicotyledons</taxon>
        <taxon>Gunneridae</taxon>
        <taxon>Pentapetalae</taxon>
        <taxon>rosids</taxon>
        <taxon>fabids</taxon>
        <taxon>Fabales</taxon>
        <taxon>Fabaceae</taxon>
        <taxon>Caesalpinioideae</taxon>
        <taxon>Cassia clade</taxon>
        <taxon>Senna</taxon>
    </lineage>
</organism>
<evidence type="ECO:0000256" key="4">
    <source>
        <dbReference type="ARBA" id="ARBA00023163"/>
    </source>
</evidence>
<comment type="subcellular location">
    <subcellularLocation>
        <location evidence="1">Nucleus</location>
    </subcellularLocation>
</comment>
<evidence type="ECO:0000313" key="7">
    <source>
        <dbReference type="EMBL" id="KAF7844771.1"/>
    </source>
</evidence>
<comment type="caution">
    <text evidence="7">The sequence shown here is derived from an EMBL/GenBank/DDBJ whole genome shotgun (WGS) entry which is preliminary data.</text>
</comment>
<dbReference type="InterPro" id="IPR005508">
    <property type="entry name" value="At2g31720-like"/>
</dbReference>
<keyword evidence="4" id="KW-0804">Transcription</keyword>
<evidence type="ECO:0000256" key="2">
    <source>
        <dbReference type="ARBA" id="ARBA00023015"/>
    </source>
</evidence>
<keyword evidence="8" id="KW-1185">Reference proteome</keyword>
<dbReference type="AlphaFoldDB" id="A0A835CKI5"/>
<dbReference type="InterPro" id="IPR015300">
    <property type="entry name" value="DNA-bd_pseudobarrel_sf"/>
</dbReference>
<gene>
    <name evidence="7" type="ORF">G2W53_001676</name>
</gene>
<keyword evidence="3" id="KW-0238">DNA-binding</keyword>
<evidence type="ECO:0000256" key="3">
    <source>
        <dbReference type="ARBA" id="ARBA00023125"/>
    </source>
</evidence>
<evidence type="ECO:0000256" key="6">
    <source>
        <dbReference type="SAM" id="MobiDB-lite"/>
    </source>
</evidence>
<feature type="region of interest" description="Disordered" evidence="6">
    <location>
        <begin position="73"/>
        <end position="107"/>
    </location>
</feature>
<dbReference type="OrthoDB" id="1430378at2759"/>
<evidence type="ECO:0000256" key="1">
    <source>
        <dbReference type="ARBA" id="ARBA00004123"/>
    </source>
</evidence>
<feature type="compositionally biased region" description="Polar residues" evidence="6">
    <location>
        <begin position="82"/>
        <end position="95"/>
    </location>
</feature>
<dbReference type="GO" id="GO:0005634">
    <property type="term" value="C:nucleus"/>
    <property type="evidence" value="ECO:0007669"/>
    <property type="project" value="UniProtKB-SubCell"/>
</dbReference>
<dbReference type="GO" id="GO:0003677">
    <property type="term" value="F:DNA binding"/>
    <property type="evidence" value="ECO:0007669"/>
    <property type="project" value="UniProtKB-KW"/>
</dbReference>
<keyword evidence="2" id="KW-0805">Transcription regulation</keyword>
<protein>
    <submittedName>
        <fullName evidence="7">B3 domain-containing protein</fullName>
    </submittedName>
</protein>
<dbReference type="Proteomes" id="UP000634136">
    <property type="component" value="Unassembled WGS sequence"/>
</dbReference>
<evidence type="ECO:0000256" key="5">
    <source>
        <dbReference type="ARBA" id="ARBA00023242"/>
    </source>
</evidence>
<dbReference type="Gene3D" id="2.40.330.10">
    <property type="entry name" value="DNA-binding pseudobarrel domain"/>
    <property type="match status" value="1"/>
</dbReference>
<dbReference type="SUPFAM" id="SSF101936">
    <property type="entry name" value="DNA-binding pseudobarrel domain"/>
    <property type="match status" value="1"/>
</dbReference>
<evidence type="ECO:0000313" key="8">
    <source>
        <dbReference type="Proteomes" id="UP000634136"/>
    </source>
</evidence>
<dbReference type="Pfam" id="PF03754">
    <property type="entry name" value="At2g31720-like"/>
    <property type="match status" value="1"/>
</dbReference>
<sequence length="442" mass="49573">MSTYLNLEDFKGRKFNPHWTRFEILLEVAQVAREKVIDASIIDDHGNVKVTKDQVLLKPPQEEPKPIDAHAIVGTPSKRQKLNGSPTDTKTSASNEKAKEEAKHPKRNNVIIKQILPTQARAISLGPSSSQPTLPPEYEVEFMGRIDMTRPKGEINLTRLIKKNLFQTDVSKGQGRLSMPFSQIENFEFLKDGERAQIEQKMSVKATLIHKPTGEGEAIIESDIELTEWVMHKGTKQKESHMYVLRSGWNKIVESDGLKCGDLVEVWCFRNHEDRLCIILVVLERAGAIASELPAQASCSASPSGNCMHPYQSQSCLLDQWWYQSFLPLQQTLAWLLHPQDMGTPAARTGGLAHAPPWAVASASTTPVVMFHCTPTLHPLWCRCKAKPSLLVSRSSDLPFPILFSSESSPVGILSFKTYQQHVGLKERKLSKILCQKFHPMV</sequence>